<name>A0A7Y6RGP2_9GAMM</name>
<comment type="similarity">
    <text evidence="8 9">Belongs to the TRAP transporter small permease family.</text>
</comment>
<keyword evidence="12" id="KW-1185">Reference proteome</keyword>
<proteinExistence type="inferred from homology"/>
<feature type="domain" description="Tripartite ATP-independent periplasmic transporters DctQ component" evidence="10">
    <location>
        <begin position="43"/>
        <end position="199"/>
    </location>
</feature>
<dbReference type="PANTHER" id="PTHR35011:SF2">
    <property type="entry name" value="2,3-DIKETO-L-GULONATE TRAP TRANSPORTER SMALL PERMEASE PROTEIN YIAM"/>
    <property type="match status" value="1"/>
</dbReference>
<feature type="transmembrane region" description="Helical" evidence="9">
    <location>
        <begin position="36"/>
        <end position="55"/>
    </location>
</feature>
<dbReference type="RefSeq" id="WP_176305098.1">
    <property type="nucleotide sequence ID" value="NZ_JABWCV010000051.1"/>
</dbReference>
<dbReference type="InterPro" id="IPR055348">
    <property type="entry name" value="DctQ"/>
</dbReference>
<feature type="transmembrane region" description="Helical" evidence="9">
    <location>
        <begin position="6"/>
        <end position="24"/>
    </location>
</feature>
<dbReference type="GO" id="GO:0015740">
    <property type="term" value="P:C4-dicarboxylate transport"/>
    <property type="evidence" value="ECO:0007669"/>
    <property type="project" value="TreeGrafter"/>
</dbReference>
<evidence type="ECO:0000256" key="7">
    <source>
        <dbReference type="ARBA" id="ARBA00023136"/>
    </source>
</evidence>
<feature type="transmembrane region" description="Helical" evidence="9">
    <location>
        <begin position="67"/>
        <end position="84"/>
    </location>
</feature>
<evidence type="ECO:0000256" key="6">
    <source>
        <dbReference type="ARBA" id="ARBA00022989"/>
    </source>
</evidence>
<keyword evidence="7 9" id="KW-0472">Membrane</keyword>
<evidence type="ECO:0000256" key="1">
    <source>
        <dbReference type="ARBA" id="ARBA00004429"/>
    </source>
</evidence>
<gene>
    <name evidence="11" type="ORF">HUO07_21080</name>
</gene>
<dbReference type="Proteomes" id="UP000589984">
    <property type="component" value="Unassembled WGS sequence"/>
</dbReference>
<evidence type="ECO:0000256" key="9">
    <source>
        <dbReference type="RuleBase" id="RU369079"/>
    </source>
</evidence>
<evidence type="ECO:0000256" key="5">
    <source>
        <dbReference type="ARBA" id="ARBA00022692"/>
    </source>
</evidence>
<protein>
    <recommendedName>
        <fullName evidence="9">TRAP transporter small permease protein</fullName>
    </recommendedName>
</protein>
<keyword evidence="5 9" id="KW-0812">Transmembrane</keyword>
<comment type="subcellular location">
    <subcellularLocation>
        <location evidence="1 9">Cell inner membrane</location>
        <topology evidence="1 9">Multi-pass membrane protein</topology>
    </subcellularLocation>
</comment>
<keyword evidence="4 9" id="KW-0997">Cell inner membrane</keyword>
<dbReference type="AlphaFoldDB" id="A0A7Y6RGP2"/>
<comment type="subunit">
    <text evidence="9">The complex comprises the extracytoplasmic solute receptor protein and the two transmembrane proteins.</text>
</comment>
<evidence type="ECO:0000256" key="8">
    <source>
        <dbReference type="ARBA" id="ARBA00038436"/>
    </source>
</evidence>
<dbReference type="Pfam" id="PF04290">
    <property type="entry name" value="DctQ"/>
    <property type="match status" value="1"/>
</dbReference>
<evidence type="ECO:0000256" key="2">
    <source>
        <dbReference type="ARBA" id="ARBA00022448"/>
    </source>
</evidence>
<keyword evidence="2 9" id="KW-0813">Transport</keyword>
<dbReference type="GO" id="GO:0005886">
    <property type="term" value="C:plasma membrane"/>
    <property type="evidence" value="ECO:0007669"/>
    <property type="project" value="UniProtKB-SubCell"/>
</dbReference>
<evidence type="ECO:0000256" key="3">
    <source>
        <dbReference type="ARBA" id="ARBA00022475"/>
    </source>
</evidence>
<keyword evidence="3" id="KW-1003">Cell membrane</keyword>
<sequence>MDSLWLYIILISLIAIMFLSERRYPGIVLRIEENILATLLATITLVSFFQVIARYGFNASWAGGLEFVRILFAWMILFGMSYGIKTGLHLGVDAVIRLLPKPAFKIAAVMGGLATLLYAVILISADWLAIFGSESDGGAISYWLRFFNAGIGLQDLRYPLWLQESFGFPERVPRWVAYMMLPVGLALLAFRALEATIQIVMGRRELIIASHEGEDLLAENQANSKD</sequence>
<reference evidence="11 12" key="1">
    <citation type="submission" date="2020-06" db="EMBL/GenBank/DDBJ databases">
        <title>Halomonas sp. QX-1 draft genome sequence.</title>
        <authorList>
            <person name="Qiu X."/>
        </authorList>
    </citation>
    <scope>NUCLEOTIDE SEQUENCE [LARGE SCALE GENOMIC DNA]</scope>
    <source>
        <strain evidence="11 12">QX-1</strain>
    </source>
</reference>
<comment type="caution">
    <text evidence="9">Lacks conserved residue(s) required for the propagation of feature annotation.</text>
</comment>
<evidence type="ECO:0000313" key="11">
    <source>
        <dbReference type="EMBL" id="NVF16615.1"/>
    </source>
</evidence>
<accession>A0A7Y6RGP2</accession>
<evidence type="ECO:0000256" key="4">
    <source>
        <dbReference type="ARBA" id="ARBA00022519"/>
    </source>
</evidence>
<comment type="caution">
    <text evidence="11">The sequence shown here is derived from an EMBL/GenBank/DDBJ whole genome shotgun (WGS) entry which is preliminary data.</text>
</comment>
<organism evidence="11 12">
    <name type="scientific">Vreelandella maris</name>
    <dbReference type="NCBI Taxonomy" id="2729617"/>
    <lineage>
        <taxon>Bacteria</taxon>
        <taxon>Pseudomonadati</taxon>
        <taxon>Pseudomonadota</taxon>
        <taxon>Gammaproteobacteria</taxon>
        <taxon>Oceanospirillales</taxon>
        <taxon>Halomonadaceae</taxon>
        <taxon>Vreelandella</taxon>
    </lineage>
</organism>
<comment type="function">
    <text evidence="9">Part of the tripartite ATP-independent periplasmic (TRAP) transport system.</text>
</comment>
<dbReference type="GO" id="GO:0022857">
    <property type="term" value="F:transmembrane transporter activity"/>
    <property type="evidence" value="ECO:0007669"/>
    <property type="project" value="UniProtKB-UniRule"/>
</dbReference>
<evidence type="ECO:0000313" key="12">
    <source>
        <dbReference type="Proteomes" id="UP000589984"/>
    </source>
</evidence>
<evidence type="ECO:0000259" key="10">
    <source>
        <dbReference type="Pfam" id="PF04290"/>
    </source>
</evidence>
<keyword evidence="6 9" id="KW-1133">Transmembrane helix</keyword>
<feature type="transmembrane region" description="Helical" evidence="9">
    <location>
        <begin position="175"/>
        <end position="193"/>
    </location>
</feature>
<dbReference type="InterPro" id="IPR007387">
    <property type="entry name" value="TRAP_DctQ"/>
</dbReference>
<dbReference type="EMBL" id="JABWCV010000051">
    <property type="protein sequence ID" value="NVF16615.1"/>
    <property type="molecule type" value="Genomic_DNA"/>
</dbReference>
<feature type="transmembrane region" description="Helical" evidence="9">
    <location>
        <begin position="104"/>
        <end position="125"/>
    </location>
</feature>
<dbReference type="PANTHER" id="PTHR35011">
    <property type="entry name" value="2,3-DIKETO-L-GULONATE TRAP TRANSPORTER SMALL PERMEASE PROTEIN YIAM"/>
    <property type="match status" value="1"/>
</dbReference>